<gene>
    <name evidence="1" type="ORF">GCM10010987_76700</name>
</gene>
<evidence type="ECO:0000313" key="1">
    <source>
        <dbReference type="EMBL" id="GGI33902.1"/>
    </source>
</evidence>
<name>A0AA87WBR7_9BRAD</name>
<proteinExistence type="predicted"/>
<protein>
    <submittedName>
        <fullName evidence="1">Uncharacterized protein</fullName>
    </submittedName>
</protein>
<reference evidence="1" key="2">
    <citation type="submission" date="2022-12" db="EMBL/GenBank/DDBJ databases">
        <authorList>
            <person name="Sun Q."/>
            <person name="Zhou Y."/>
        </authorList>
    </citation>
    <scope>NUCLEOTIDE SEQUENCE</scope>
    <source>
        <strain evidence="1">CGMCC 1.15034</strain>
    </source>
</reference>
<sequence length="69" mass="7192">MSLALTSAVTRYNASVPYLDIGSKPSNGLRAKRGCDTAVVMSHRPMPFSDGAGSVRIPSTLFGEGECCG</sequence>
<reference evidence="1" key="1">
    <citation type="journal article" date="2014" name="Int. J. Syst. Evol. Microbiol.">
        <title>Complete genome sequence of Corynebacterium casei LMG S-19264T (=DSM 44701T), isolated from a smear-ripened cheese.</title>
        <authorList>
            <consortium name="US DOE Joint Genome Institute (JGI-PGF)"/>
            <person name="Walter F."/>
            <person name="Albersmeier A."/>
            <person name="Kalinowski J."/>
            <person name="Ruckert C."/>
        </authorList>
    </citation>
    <scope>NUCLEOTIDE SEQUENCE</scope>
    <source>
        <strain evidence="1">CGMCC 1.15034</strain>
    </source>
</reference>
<comment type="caution">
    <text evidence="1">The sequence shown here is derived from an EMBL/GenBank/DDBJ whole genome shotgun (WGS) entry which is preliminary data.</text>
</comment>
<dbReference type="AlphaFoldDB" id="A0AA87WBR7"/>
<dbReference type="Proteomes" id="UP000625079">
    <property type="component" value="Unassembled WGS sequence"/>
</dbReference>
<accession>A0AA87WBR7</accession>
<evidence type="ECO:0000313" key="2">
    <source>
        <dbReference type="Proteomes" id="UP000625079"/>
    </source>
</evidence>
<organism evidence="1 2">
    <name type="scientific">Bradyrhizobium guangdongense</name>
    <dbReference type="NCBI Taxonomy" id="1325090"/>
    <lineage>
        <taxon>Bacteria</taxon>
        <taxon>Pseudomonadati</taxon>
        <taxon>Pseudomonadota</taxon>
        <taxon>Alphaproteobacteria</taxon>
        <taxon>Hyphomicrobiales</taxon>
        <taxon>Nitrobacteraceae</taxon>
        <taxon>Bradyrhizobium</taxon>
    </lineage>
</organism>
<dbReference type="EMBL" id="BMHC01000035">
    <property type="protein sequence ID" value="GGI33902.1"/>
    <property type="molecule type" value="Genomic_DNA"/>
</dbReference>